<evidence type="ECO:0000256" key="6">
    <source>
        <dbReference type="ARBA" id="ARBA00022989"/>
    </source>
</evidence>
<dbReference type="PROSITE" id="PS50928">
    <property type="entry name" value="ABC_TM1"/>
    <property type="match status" value="1"/>
</dbReference>
<evidence type="ECO:0000256" key="1">
    <source>
        <dbReference type="ARBA" id="ARBA00004429"/>
    </source>
</evidence>
<dbReference type="GO" id="GO:0071916">
    <property type="term" value="F:dipeptide transmembrane transporter activity"/>
    <property type="evidence" value="ECO:0007669"/>
    <property type="project" value="TreeGrafter"/>
</dbReference>
<evidence type="ECO:0000313" key="11">
    <source>
        <dbReference type="EMBL" id="OOF38757.1"/>
    </source>
</evidence>
<feature type="transmembrane region" description="Helical" evidence="9">
    <location>
        <begin position="115"/>
        <end position="140"/>
    </location>
</feature>
<keyword evidence="5 9" id="KW-0812">Transmembrane</keyword>
<dbReference type="InterPro" id="IPR035906">
    <property type="entry name" value="MetI-like_sf"/>
</dbReference>
<evidence type="ECO:0000256" key="4">
    <source>
        <dbReference type="ARBA" id="ARBA00022519"/>
    </source>
</evidence>
<evidence type="ECO:0000259" key="10">
    <source>
        <dbReference type="PROSITE" id="PS50928"/>
    </source>
</evidence>
<dbReference type="Pfam" id="PF00528">
    <property type="entry name" value="BPD_transp_1"/>
    <property type="match status" value="1"/>
</dbReference>
<dbReference type="EMBL" id="MLHG01000053">
    <property type="protein sequence ID" value="OOF38757.1"/>
    <property type="molecule type" value="Genomic_DNA"/>
</dbReference>
<dbReference type="Proteomes" id="UP000189426">
    <property type="component" value="Unassembled WGS sequence"/>
</dbReference>
<dbReference type="STRING" id="1908257.BKK47_08465"/>
<comment type="subcellular location">
    <subcellularLocation>
        <location evidence="1">Cell inner membrane</location>
        <topology evidence="1">Multi-pass membrane protein</topology>
    </subcellularLocation>
    <subcellularLocation>
        <location evidence="9">Cell membrane</location>
        <topology evidence="9">Multi-pass membrane protein</topology>
    </subcellularLocation>
</comment>
<feature type="transmembrane region" description="Helical" evidence="9">
    <location>
        <begin position="83"/>
        <end position="103"/>
    </location>
</feature>
<dbReference type="PANTHER" id="PTHR43163">
    <property type="entry name" value="DIPEPTIDE TRANSPORT SYSTEM PERMEASE PROTEIN DPPB-RELATED"/>
    <property type="match status" value="1"/>
</dbReference>
<gene>
    <name evidence="11" type="ORF">BKK47_08465</name>
</gene>
<keyword evidence="3" id="KW-1003">Cell membrane</keyword>
<dbReference type="InterPro" id="IPR000515">
    <property type="entry name" value="MetI-like"/>
</dbReference>
<dbReference type="SUPFAM" id="SSF161098">
    <property type="entry name" value="MetI-like"/>
    <property type="match status" value="1"/>
</dbReference>
<dbReference type="Gene3D" id="1.10.3720.10">
    <property type="entry name" value="MetI-like"/>
    <property type="match status" value="1"/>
</dbReference>
<dbReference type="GO" id="GO:0005886">
    <property type="term" value="C:plasma membrane"/>
    <property type="evidence" value="ECO:0007669"/>
    <property type="project" value="UniProtKB-SubCell"/>
</dbReference>
<keyword evidence="6 9" id="KW-1133">Transmembrane helix</keyword>
<evidence type="ECO:0000256" key="8">
    <source>
        <dbReference type="ARBA" id="ARBA00024202"/>
    </source>
</evidence>
<evidence type="ECO:0000313" key="12">
    <source>
        <dbReference type="Proteomes" id="UP000189426"/>
    </source>
</evidence>
<dbReference type="AlphaFoldDB" id="A0A1V3IEU0"/>
<sequence>MLWSALRHLLWVCLLLFILTLLSFAILMRDPLNSALITNGIYSAYFHYLSALLQGDFGITYNGGQSLKSLIFTVLPPTLELCFSALLLAFILSIPLGILSAVNNQGVFSKSLQNLSYMGLSIPVFWLAPILLYAAAIYGWEISATGQYNLLYEIEPITGFPVIDVWFVDAPYRIKIIQNVLQHLALPTLILCILPTMEIIRIIQQRAEYILQQNYAKAALTRGWSKWKILQQYVFRNTVPLLVPQITHVFTLVITQCMLVETVLGWPGIGRWLIDAVTHQDYNSISAGVIALGICIITLDTLAKILMFILDPFNKKGWYAR</sequence>
<keyword evidence="7 9" id="KW-0472">Membrane</keyword>
<keyword evidence="12" id="KW-1185">Reference proteome</keyword>
<dbReference type="RefSeq" id="WP_077494448.1">
    <property type="nucleotide sequence ID" value="NZ_MLHG01000053.1"/>
</dbReference>
<comment type="caution">
    <text evidence="11">The sequence shown here is derived from an EMBL/GenBank/DDBJ whole genome shotgun (WGS) entry which is preliminary data.</text>
</comment>
<keyword evidence="4" id="KW-0997">Cell inner membrane</keyword>
<comment type="similarity">
    <text evidence="8">Belongs to the binding-protein-dependent transport system permease family. OppBC subfamily.</text>
</comment>
<keyword evidence="2 9" id="KW-0813">Transport</keyword>
<organism evidence="11 12">
    <name type="scientific">Rodentibacter mrazii</name>
    <dbReference type="NCBI Taxonomy" id="1908257"/>
    <lineage>
        <taxon>Bacteria</taxon>
        <taxon>Pseudomonadati</taxon>
        <taxon>Pseudomonadota</taxon>
        <taxon>Gammaproteobacteria</taxon>
        <taxon>Pasteurellales</taxon>
        <taxon>Pasteurellaceae</taxon>
        <taxon>Rodentibacter</taxon>
    </lineage>
</organism>
<evidence type="ECO:0000256" key="7">
    <source>
        <dbReference type="ARBA" id="ARBA00023136"/>
    </source>
</evidence>
<accession>A0A1V3IEU0</accession>
<evidence type="ECO:0000256" key="2">
    <source>
        <dbReference type="ARBA" id="ARBA00022448"/>
    </source>
</evidence>
<evidence type="ECO:0000256" key="3">
    <source>
        <dbReference type="ARBA" id="ARBA00022475"/>
    </source>
</evidence>
<dbReference type="CDD" id="cd06261">
    <property type="entry name" value="TM_PBP2"/>
    <property type="match status" value="1"/>
</dbReference>
<protein>
    <submittedName>
        <fullName evidence="11">Peptide ABC transporter permease</fullName>
    </submittedName>
</protein>
<feature type="transmembrane region" description="Helical" evidence="9">
    <location>
        <begin position="184"/>
        <end position="203"/>
    </location>
</feature>
<feature type="domain" description="ABC transmembrane type-1" evidence="10">
    <location>
        <begin position="75"/>
        <end position="303"/>
    </location>
</feature>
<reference evidence="11 12" key="1">
    <citation type="submission" date="2016-10" db="EMBL/GenBank/DDBJ databases">
        <title>Rodentibacter gen. nov. and new species.</title>
        <authorList>
            <person name="Christensen H."/>
        </authorList>
    </citation>
    <scope>NUCLEOTIDE SEQUENCE [LARGE SCALE GENOMIC DNA]</scope>
    <source>
        <strain evidence="11 12">Ppn418</strain>
    </source>
</reference>
<proteinExistence type="inferred from homology"/>
<evidence type="ECO:0000256" key="5">
    <source>
        <dbReference type="ARBA" id="ARBA00022692"/>
    </source>
</evidence>
<dbReference type="PANTHER" id="PTHR43163:SF4">
    <property type="entry name" value="PUTRESCINE EXPORT SYSTEM PERMEASE PROTEIN SAPB"/>
    <property type="match status" value="1"/>
</dbReference>
<name>A0A1V3IEU0_9PAST</name>
<feature type="transmembrane region" description="Helical" evidence="9">
    <location>
        <begin position="289"/>
        <end position="310"/>
    </location>
</feature>
<evidence type="ECO:0000256" key="9">
    <source>
        <dbReference type="RuleBase" id="RU363032"/>
    </source>
</evidence>